<dbReference type="GO" id="GO:0000455">
    <property type="term" value="P:enzyme-directed rRNA pseudouridine synthesis"/>
    <property type="evidence" value="ECO:0007669"/>
    <property type="project" value="TreeGrafter"/>
</dbReference>
<evidence type="ECO:0000313" key="6">
    <source>
        <dbReference type="Proteomes" id="UP000029914"/>
    </source>
</evidence>
<dbReference type="GO" id="GO:0003723">
    <property type="term" value="F:RNA binding"/>
    <property type="evidence" value="ECO:0007669"/>
    <property type="project" value="InterPro"/>
</dbReference>
<dbReference type="GO" id="GO:0140098">
    <property type="term" value="F:catalytic activity, acting on RNA"/>
    <property type="evidence" value="ECO:0007669"/>
    <property type="project" value="UniProtKB-ARBA"/>
</dbReference>
<dbReference type="KEGG" id="cdo:CDOO_05535"/>
<name>A0A097IF67_9CORY</name>
<dbReference type="AlphaFoldDB" id="A0A097IF67"/>
<dbReference type="EMBL" id="CP006764">
    <property type="protein sequence ID" value="AIT60776.1"/>
    <property type="molecule type" value="Genomic_DNA"/>
</dbReference>
<comment type="catalytic activity">
    <reaction evidence="1">
        <text>a uridine in RNA = a pseudouridine in RNA</text>
        <dbReference type="Rhea" id="RHEA:48348"/>
        <dbReference type="Rhea" id="RHEA-COMP:12068"/>
        <dbReference type="Rhea" id="RHEA-COMP:12069"/>
        <dbReference type="ChEBI" id="CHEBI:65314"/>
        <dbReference type="ChEBI" id="CHEBI:65315"/>
    </reaction>
</comment>
<dbReference type="HOGENOM" id="CLU_016902_0_0_11"/>
<dbReference type="PROSITE" id="PS01129">
    <property type="entry name" value="PSI_RLU"/>
    <property type="match status" value="1"/>
</dbReference>
<gene>
    <name evidence="5" type="ORF">CDOO_05535</name>
</gene>
<dbReference type="Proteomes" id="UP000029914">
    <property type="component" value="Chromosome"/>
</dbReference>
<dbReference type="InterPro" id="IPR006224">
    <property type="entry name" value="PsdUridine_synth_RluA-like_CS"/>
</dbReference>
<evidence type="ECO:0000256" key="3">
    <source>
        <dbReference type="ARBA" id="ARBA00033164"/>
    </source>
</evidence>
<evidence type="ECO:0000256" key="1">
    <source>
        <dbReference type="ARBA" id="ARBA00000073"/>
    </source>
</evidence>
<accession>A0A097IF67</accession>
<evidence type="ECO:0000259" key="4">
    <source>
        <dbReference type="Pfam" id="PF00849"/>
    </source>
</evidence>
<sequence>MTLSGTVPEGEYWAARAGDSPFAPGTLLPPGSALPHAVPAWTFPAVPDEEPIPFDYTVLYRDEHLLVVDKPHFLPTTANGRIQRETLQTRLRRDLGEQVTVLHRLDRLTAGVMLCSVDPTTRGRYQQLFASRRVFKRYEAHLSGPVADGEVRLPLLKRKGSRQVVVDTRGTETVTLVRNRGSFVELEPLTGFTHQLRVVANHLGAPILGDDTYPIDRGLNLRDFSSPLHLLARELAFNDPLSGEPRAFRSLRSLPDRIE</sequence>
<dbReference type="RefSeq" id="WP_018022269.1">
    <property type="nucleotide sequence ID" value="NZ_AQUX01000006.1"/>
</dbReference>
<proteinExistence type="predicted"/>
<dbReference type="PANTHER" id="PTHR21600:SF84">
    <property type="entry name" value="PSEUDOURIDINE SYNTHASE RSUA_RLUA-LIKE DOMAIN-CONTAINING PROTEIN"/>
    <property type="match status" value="1"/>
</dbReference>
<keyword evidence="6" id="KW-1185">Reference proteome</keyword>
<dbReference type="InterPro" id="IPR006145">
    <property type="entry name" value="PsdUridine_synth_RsuA/RluA"/>
</dbReference>
<dbReference type="Pfam" id="PF00849">
    <property type="entry name" value="PseudoU_synth_2"/>
    <property type="match status" value="1"/>
</dbReference>
<dbReference type="InterPro" id="IPR050188">
    <property type="entry name" value="RluA_PseudoU_synthase"/>
</dbReference>
<dbReference type="PANTHER" id="PTHR21600">
    <property type="entry name" value="MITOCHONDRIAL RNA PSEUDOURIDINE SYNTHASE"/>
    <property type="match status" value="1"/>
</dbReference>
<dbReference type="SUPFAM" id="SSF55120">
    <property type="entry name" value="Pseudouridine synthase"/>
    <property type="match status" value="1"/>
</dbReference>
<dbReference type="InterPro" id="IPR020103">
    <property type="entry name" value="PsdUridine_synth_cat_dom_sf"/>
</dbReference>
<dbReference type="eggNOG" id="COG0564">
    <property type="taxonomic scope" value="Bacteria"/>
</dbReference>
<organism evidence="5 6">
    <name type="scientific">Corynebacterium doosanense CAU 212 = DSM 45436</name>
    <dbReference type="NCBI Taxonomy" id="558173"/>
    <lineage>
        <taxon>Bacteria</taxon>
        <taxon>Bacillati</taxon>
        <taxon>Actinomycetota</taxon>
        <taxon>Actinomycetes</taxon>
        <taxon>Mycobacteriales</taxon>
        <taxon>Corynebacteriaceae</taxon>
        <taxon>Corynebacterium</taxon>
    </lineage>
</organism>
<evidence type="ECO:0000256" key="2">
    <source>
        <dbReference type="ARBA" id="ARBA00031870"/>
    </source>
</evidence>
<dbReference type="STRING" id="558173.CDOO_05535"/>
<dbReference type="Gene3D" id="3.30.2350.10">
    <property type="entry name" value="Pseudouridine synthase"/>
    <property type="match status" value="1"/>
</dbReference>
<evidence type="ECO:0000313" key="5">
    <source>
        <dbReference type="EMBL" id="AIT60776.1"/>
    </source>
</evidence>
<protein>
    <recommendedName>
        <fullName evidence="2">RNA pseudouridylate synthase</fullName>
    </recommendedName>
    <alternativeName>
        <fullName evidence="3">RNA-uridine isomerase</fullName>
    </alternativeName>
</protein>
<dbReference type="GO" id="GO:0009982">
    <property type="term" value="F:pseudouridine synthase activity"/>
    <property type="evidence" value="ECO:0007669"/>
    <property type="project" value="InterPro"/>
</dbReference>
<feature type="domain" description="Pseudouridine synthase RsuA/RluA-like" evidence="4">
    <location>
        <begin position="64"/>
        <end position="202"/>
    </location>
</feature>
<reference evidence="5 6" key="1">
    <citation type="submission" date="2013-09" db="EMBL/GenBank/DDBJ databases">
        <title>Complete genome sequence of Corynebacterium doosanense CAU 212(T) (=DSM 45436(T)), isolated from activated sludge.</title>
        <authorList>
            <person name="Schaffert L."/>
            <person name="Albersmeier A."/>
            <person name="Kalinowski J."/>
            <person name="Ruckert C."/>
        </authorList>
    </citation>
    <scope>NUCLEOTIDE SEQUENCE [LARGE SCALE GENOMIC DNA]</scope>
    <source>
        <strain evidence="5 6">CAU 212</strain>
    </source>
</reference>